<evidence type="ECO:0000313" key="2">
    <source>
        <dbReference type="Proteomes" id="UP000789525"/>
    </source>
</evidence>
<feature type="non-terminal residue" evidence="1">
    <location>
        <position position="415"/>
    </location>
</feature>
<proteinExistence type="predicted"/>
<sequence length="415" mass="43674">NEVPSSDHLMNLSVAGSSTILCPHTKPLALTSTPSSNQWMSAEDEKARLRYLEAKRAVDKHTALQDEQFASTSSGGDYGGASYGSSSSYFAGNQSSSQSYASPPVTGTSTSDYAPSSVPPRSDALSPSAFSSSHVGQSSISMATTPTPPPPSDLPAFEPSFGYTHATDLPEKEKMRLAYEARDVSVSPQAPPDYAVPPPGPYPGEPPQFGTQTTGAAPPQPLSAAEEKARLRAQYALEQVSASQNAGASSSAYNPPPSFEPALSADGTRTLTAAEEKARLQALQAADKPVSATPPLPPPRIKSPPLSGPPSAVSEVNRGPPLSYTPSISASMTSDDYLQRDPSITQGKQRAVTPSTETMPGGSPPPLAPRPPKEYIQQTKDQDARVRRMTQEAMNIGFSMPDGGNNRDSVPWQMS</sequence>
<evidence type="ECO:0000313" key="1">
    <source>
        <dbReference type="EMBL" id="CAG8734306.1"/>
    </source>
</evidence>
<dbReference type="Proteomes" id="UP000789525">
    <property type="component" value="Unassembled WGS sequence"/>
</dbReference>
<feature type="non-terminal residue" evidence="1">
    <location>
        <position position="1"/>
    </location>
</feature>
<name>A0ACA9Q4Z0_9GLOM</name>
<organism evidence="1 2">
    <name type="scientific">Acaulospora colombiana</name>
    <dbReference type="NCBI Taxonomy" id="27376"/>
    <lineage>
        <taxon>Eukaryota</taxon>
        <taxon>Fungi</taxon>
        <taxon>Fungi incertae sedis</taxon>
        <taxon>Mucoromycota</taxon>
        <taxon>Glomeromycotina</taxon>
        <taxon>Glomeromycetes</taxon>
        <taxon>Diversisporales</taxon>
        <taxon>Acaulosporaceae</taxon>
        <taxon>Acaulospora</taxon>
    </lineage>
</organism>
<gene>
    <name evidence="1" type="ORF">ACOLOM_LOCUS11820</name>
</gene>
<comment type="caution">
    <text evidence="1">The sequence shown here is derived from an EMBL/GenBank/DDBJ whole genome shotgun (WGS) entry which is preliminary data.</text>
</comment>
<reference evidence="1" key="1">
    <citation type="submission" date="2021-06" db="EMBL/GenBank/DDBJ databases">
        <authorList>
            <person name="Kallberg Y."/>
            <person name="Tangrot J."/>
            <person name="Rosling A."/>
        </authorList>
    </citation>
    <scope>NUCLEOTIDE SEQUENCE</scope>
    <source>
        <strain evidence="1">CL356</strain>
    </source>
</reference>
<protein>
    <submittedName>
        <fullName evidence="1">14182_t:CDS:1</fullName>
    </submittedName>
</protein>
<dbReference type="EMBL" id="CAJVPT010044420">
    <property type="protein sequence ID" value="CAG8734306.1"/>
    <property type="molecule type" value="Genomic_DNA"/>
</dbReference>
<keyword evidence="2" id="KW-1185">Reference proteome</keyword>
<accession>A0ACA9Q4Z0</accession>